<dbReference type="OrthoDB" id="65716at2759"/>
<dbReference type="PANTHER" id="PTHR40375">
    <property type="entry name" value="SPORULATION-SPECIFIC PROTEIN 22"/>
    <property type="match status" value="1"/>
</dbReference>
<organism evidence="3 4">
    <name type="scientific">Gossypium barbadense</name>
    <name type="common">Sea Island cotton</name>
    <name type="synonym">Hibiscus barbadensis</name>
    <dbReference type="NCBI Taxonomy" id="3634"/>
    <lineage>
        <taxon>Eukaryota</taxon>
        <taxon>Viridiplantae</taxon>
        <taxon>Streptophyta</taxon>
        <taxon>Embryophyta</taxon>
        <taxon>Tracheophyta</taxon>
        <taxon>Spermatophyta</taxon>
        <taxon>Magnoliopsida</taxon>
        <taxon>eudicotyledons</taxon>
        <taxon>Gunneridae</taxon>
        <taxon>Pentapetalae</taxon>
        <taxon>rosids</taxon>
        <taxon>malvids</taxon>
        <taxon>Malvales</taxon>
        <taxon>Malvaceae</taxon>
        <taxon>Malvoideae</taxon>
        <taxon>Gossypium</taxon>
    </lineage>
</organism>
<dbReference type="PANTHER" id="PTHR40375:SF2">
    <property type="entry name" value="SPORULATION-SPECIFIC PROTEIN 22"/>
    <property type="match status" value="1"/>
</dbReference>
<dbReference type="InterPro" id="IPR013940">
    <property type="entry name" value="Spo22/ZIP4/TEX11"/>
</dbReference>
<dbReference type="GO" id="GO:0090173">
    <property type="term" value="P:regulation of synaptonemal complex assembly"/>
    <property type="evidence" value="ECO:0007669"/>
    <property type="project" value="InterPro"/>
</dbReference>
<dbReference type="SUPFAM" id="SSF48452">
    <property type="entry name" value="TPR-like"/>
    <property type="match status" value="1"/>
</dbReference>
<dbReference type="Proteomes" id="UP000239757">
    <property type="component" value="Unassembled WGS sequence"/>
</dbReference>
<dbReference type="EMBL" id="KZ669474">
    <property type="protein sequence ID" value="PPR85265.1"/>
    <property type="molecule type" value="Genomic_DNA"/>
</dbReference>
<evidence type="ECO:0000313" key="4">
    <source>
        <dbReference type="Proteomes" id="UP000239757"/>
    </source>
</evidence>
<gene>
    <name evidence="3" type="ORF">GOBAR_AA35420</name>
</gene>
<dbReference type="AlphaFoldDB" id="A0A2P5W2H4"/>
<reference evidence="3 4" key="1">
    <citation type="submission" date="2015-01" db="EMBL/GenBank/DDBJ databases">
        <title>Genome of allotetraploid Gossypium barbadense reveals genomic plasticity and fiber elongation in cotton evolution.</title>
        <authorList>
            <person name="Chen X."/>
            <person name="Liu X."/>
            <person name="Zhao B."/>
            <person name="Zheng H."/>
            <person name="Hu Y."/>
            <person name="Lu G."/>
            <person name="Yang C."/>
            <person name="Chen J."/>
            <person name="Shan C."/>
            <person name="Zhang L."/>
            <person name="Zhou Y."/>
            <person name="Wang L."/>
            <person name="Guo W."/>
            <person name="Bai Y."/>
            <person name="Ruan J."/>
            <person name="Shangguan X."/>
            <person name="Mao Y."/>
            <person name="Jiang J."/>
            <person name="Zhu Y."/>
            <person name="Lei J."/>
            <person name="Kang H."/>
            <person name="Chen S."/>
            <person name="He X."/>
            <person name="Wang R."/>
            <person name="Wang Y."/>
            <person name="Chen J."/>
            <person name="Wang L."/>
            <person name="Yu S."/>
            <person name="Wang B."/>
            <person name="Wei J."/>
            <person name="Song S."/>
            <person name="Lu X."/>
            <person name="Gao Z."/>
            <person name="Gu W."/>
            <person name="Deng X."/>
            <person name="Ma D."/>
            <person name="Wang S."/>
            <person name="Liang W."/>
            <person name="Fang L."/>
            <person name="Cai C."/>
            <person name="Zhu X."/>
            <person name="Zhou B."/>
            <person name="Zhang Y."/>
            <person name="Chen Z."/>
            <person name="Xu S."/>
            <person name="Zhu R."/>
            <person name="Wang S."/>
            <person name="Zhang T."/>
            <person name="Zhao G."/>
        </authorList>
    </citation>
    <scope>NUCLEOTIDE SEQUENCE [LARGE SCALE GENOMIC DNA]</scope>
    <source>
        <strain evidence="4">cv. Xinhai21</strain>
        <tissue evidence="3">Leaf</tissue>
    </source>
</reference>
<proteinExistence type="predicted"/>
<dbReference type="SMART" id="SM00028">
    <property type="entry name" value="TPR"/>
    <property type="match status" value="3"/>
</dbReference>
<keyword evidence="1" id="KW-0469">Meiosis</keyword>
<evidence type="ECO:0000256" key="1">
    <source>
        <dbReference type="ARBA" id="ARBA00023254"/>
    </source>
</evidence>
<dbReference type="InterPro" id="IPR011990">
    <property type="entry name" value="TPR-like_helical_dom_sf"/>
</dbReference>
<protein>
    <recommendedName>
        <fullName evidence="2">Protein ZIP4 homolog</fullName>
    </recommendedName>
</protein>
<dbReference type="Pfam" id="PF08631">
    <property type="entry name" value="SPO22"/>
    <property type="match status" value="1"/>
</dbReference>
<sequence>MNLYSDSVISYWSSSEASSLLEKARAEKKRAIEAPQPKRPRANGAGYDPRVAVICISDLPTITSPLFLVQPPKTSLSVMGTTSETTTSARLPSSLISKHGKKKIRPFQNLFASLFKISRQKEEKMRIAEISTPEHFQAAAAPDSQSPSQNQHNQLLSQIQSKIKQTESHPTGTPLPDSLPSELRQLLTNLTQLAPFPAANNSLKLHLWKLSYRLWNACVDFSNAAAIRSPSSNRSSQNVTKLRHVAADMLSLAVDVVGVPSPAIKSASFYYKTGLAWHDHKIFDLASTCFERATDLLSKLDVSKILDAEERKLLLDLNLARSRTAWEISDKNLALTLLNRSKTLLFGSSAHFKALANQFLAFAKAVLSRNENNGSFNDVLKLLNEALNLCEKGLSISRTREETVEIKELKSKTMRFISAVHLQNGEFESVIKCVKVLRENGGEKGDHHASLPVLAMKAWLGLGRYSEAEKELKGMVVNKGIPEGVWVSAVETYFHAVGNAGVETTKGVFLGLLERCHVSARAALRVIHRVVGDGNGIEGLRTRGKVVAELASDERVVALFASEAVAKERTAMHAVLWNCGSGNFRLKDYETSAEMFEKSMLYIPHDLENRVIRAKGYRVLCLCYLGLTQLDRAQEYINEAEKLDPNIICAFLKVLFGSMYGTLNTQFDTEVVVLRTLVTILSQDLDKEAEVLKFLKQAHKRASELGAESFFGKGEVGRREQNWFAVTSWNFGAKCGKEKNYELCAEFLRLVSGFYSLMGVGQMEENNVTICKSLIMTVSAMIASENQNTTPLPDAEVKHAVELLERAGKILTSLSVGNIEGDIHFIYVLNAYDMHGRLNNLESQHHIVKNFAGTKTCSPQYLLQIGLNASQGPRFNAEVATFALSECLSGFLSSPSPNYQDVALIVRRLIAIASIHKGNTDDDAVLGMYKQAYRIMVGLKEGEYPTDEGKWLAMTAWNRAAIPVRMGEINVAKKWMNAGLELARKVTGMETYQAYMEDYVADFEKKFHTQIAGEIQPQQIDRDIRAKCNARGKRT</sequence>
<dbReference type="GO" id="GO:0051321">
    <property type="term" value="P:meiotic cell cycle"/>
    <property type="evidence" value="ECO:0007669"/>
    <property type="project" value="UniProtKB-KW"/>
</dbReference>
<name>A0A2P5W2H4_GOSBA</name>
<evidence type="ECO:0000256" key="2">
    <source>
        <dbReference type="ARBA" id="ARBA00031845"/>
    </source>
</evidence>
<dbReference type="InterPro" id="IPR019734">
    <property type="entry name" value="TPR_rpt"/>
</dbReference>
<dbReference type="InterPro" id="IPR039057">
    <property type="entry name" value="Spo22/ZIP4"/>
</dbReference>
<dbReference type="Gene3D" id="1.25.40.10">
    <property type="entry name" value="Tetratricopeptide repeat domain"/>
    <property type="match status" value="1"/>
</dbReference>
<evidence type="ECO:0000313" key="3">
    <source>
        <dbReference type="EMBL" id="PPR85265.1"/>
    </source>
</evidence>
<accession>A0A2P5W2H4</accession>